<protein>
    <recommendedName>
        <fullName evidence="2">Zinc knuckle CX2CX4HX4C domain-containing protein</fullName>
    </recommendedName>
</protein>
<dbReference type="Pfam" id="PF14392">
    <property type="entry name" value="zf-CCHC_4"/>
    <property type="match status" value="1"/>
</dbReference>
<evidence type="ECO:0000256" key="1">
    <source>
        <dbReference type="SAM" id="MobiDB-lite"/>
    </source>
</evidence>
<evidence type="ECO:0000313" key="3">
    <source>
        <dbReference type="EMBL" id="OMO51460.1"/>
    </source>
</evidence>
<feature type="compositionally biased region" description="Low complexity" evidence="1">
    <location>
        <begin position="300"/>
        <end position="313"/>
    </location>
</feature>
<dbReference type="EMBL" id="AWWV01015792">
    <property type="protein sequence ID" value="OMO51460.1"/>
    <property type="molecule type" value="Genomic_DNA"/>
</dbReference>
<dbReference type="Gramene" id="OMO51460">
    <property type="protein sequence ID" value="OMO51460"/>
    <property type="gene ID" value="CCACVL1_29789"/>
</dbReference>
<evidence type="ECO:0000259" key="2">
    <source>
        <dbReference type="Pfam" id="PF14392"/>
    </source>
</evidence>
<feature type="compositionally biased region" description="Polar residues" evidence="1">
    <location>
        <begin position="314"/>
        <end position="364"/>
    </location>
</feature>
<organism evidence="3 4">
    <name type="scientific">Corchorus capsularis</name>
    <name type="common">Jute</name>
    <dbReference type="NCBI Taxonomy" id="210143"/>
    <lineage>
        <taxon>Eukaryota</taxon>
        <taxon>Viridiplantae</taxon>
        <taxon>Streptophyta</taxon>
        <taxon>Embryophyta</taxon>
        <taxon>Tracheophyta</taxon>
        <taxon>Spermatophyta</taxon>
        <taxon>Magnoliopsida</taxon>
        <taxon>eudicotyledons</taxon>
        <taxon>Gunneridae</taxon>
        <taxon>Pentapetalae</taxon>
        <taxon>rosids</taxon>
        <taxon>malvids</taxon>
        <taxon>Malvales</taxon>
        <taxon>Malvaceae</taxon>
        <taxon>Grewioideae</taxon>
        <taxon>Apeibeae</taxon>
        <taxon>Corchorus</taxon>
    </lineage>
</organism>
<feature type="compositionally biased region" description="Polar residues" evidence="1">
    <location>
        <begin position="288"/>
        <end position="297"/>
    </location>
</feature>
<dbReference type="InterPro" id="IPR025836">
    <property type="entry name" value="Zn_knuckle_CX2CX4HX4C"/>
</dbReference>
<dbReference type="OrthoDB" id="994464at2759"/>
<feature type="region of interest" description="Disordered" evidence="1">
    <location>
        <begin position="288"/>
        <end position="385"/>
    </location>
</feature>
<dbReference type="AlphaFoldDB" id="A0A1R3G0E2"/>
<reference evidence="3 4" key="1">
    <citation type="submission" date="2013-09" db="EMBL/GenBank/DDBJ databases">
        <title>Corchorus capsularis genome sequencing.</title>
        <authorList>
            <person name="Alam M."/>
            <person name="Haque M.S."/>
            <person name="Islam M.S."/>
            <person name="Emdad E.M."/>
            <person name="Islam M.M."/>
            <person name="Ahmed B."/>
            <person name="Halim A."/>
            <person name="Hossen Q.M.M."/>
            <person name="Hossain M.Z."/>
            <person name="Ahmed R."/>
            <person name="Khan M.M."/>
            <person name="Islam R."/>
            <person name="Rashid M.M."/>
            <person name="Khan S.A."/>
            <person name="Rahman M.S."/>
            <person name="Alam M."/>
        </authorList>
    </citation>
    <scope>NUCLEOTIDE SEQUENCE [LARGE SCALE GENOMIC DNA]</scope>
    <source>
        <strain evidence="4">cv. CVL-1</strain>
        <tissue evidence="3">Whole seedling</tissue>
    </source>
</reference>
<dbReference type="PANTHER" id="PTHR31286">
    <property type="entry name" value="GLYCINE-RICH CELL WALL STRUCTURAL PROTEIN 1.8-LIKE"/>
    <property type="match status" value="1"/>
</dbReference>
<proteinExistence type="predicted"/>
<dbReference type="STRING" id="210143.A0A1R3G0E2"/>
<keyword evidence="4" id="KW-1185">Reference proteome</keyword>
<name>A0A1R3G0E2_COCAP</name>
<gene>
    <name evidence="3" type="ORF">CCACVL1_29789</name>
</gene>
<accession>A0A1R3G0E2</accession>
<dbReference type="PANTHER" id="PTHR31286:SF167">
    <property type="entry name" value="OS09G0268800 PROTEIN"/>
    <property type="match status" value="1"/>
</dbReference>
<dbReference type="OMA" id="RCESEST"/>
<dbReference type="Proteomes" id="UP000188268">
    <property type="component" value="Unassembled WGS sequence"/>
</dbReference>
<evidence type="ECO:0000313" key="4">
    <source>
        <dbReference type="Proteomes" id="UP000188268"/>
    </source>
</evidence>
<comment type="caution">
    <text evidence="3">The sequence shown here is derived from an EMBL/GenBank/DDBJ whole genome shotgun (WGS) entry which is preliminary data.</text>
</comment>
<sequence>MGFCLILKRWDVEKPIHEIAFNRVQYWTHIHGLPLEMQTLNNLKKSGDTIGRVIKLEKPEREQGIGRCYMRIRLEFDISKPLVPGFWVPRSGKDKLWVKLKYEKLGDFCFAYGKLGHGEKSYSAPDAPLTRETEFGPWLRAAPARNPMEERIADVDEKGTFCLPMLVLLRKRRRTQLMSIPILVKRQRVANQQGIQEGESVNIVNNYLGRRNMHANLGNGTSANDRARPIHGGHVENLQSLNVEMLSSCADYSGMSVESSRIKLHNSCPANIISNRCESESTLSCHITPSTNTSQPTPYSPSLHSSPTISSPSMQIHTTYPLTSNIPQPTTTLPKSQDNSITETGFVNQNSINETNHISSNTLPLQRRPRKVVTKTPSKKPSYFFDKENLNPNEFELIDMTKKEKAKEQPALEEVEMSVMSQVVVMNNASTKNLKKYEDCEETALNDSFSNVLALVQKDDVVYSCHEGVGLYQVEVGLVSYFRSMNLKRNFEDVFG</sequence>
<feature type="domain" description="Zinc knuckle CX2CX4HX4C" evidence="2">
    <location>
        <begin position="76"/>
        <end position="121"/>
    </location>
</feature>
<dbReference type="InterPro" id="IPR040256">
    <property type="entry name" value="At4g02000-like"/>
</dbReference>